<gene>
    <name evidence="2" type="ORF">HMPREF1541_08110</name>
</gene>
<keyword evidence="1" id="KW-0812">Transmembrane</keyword>
<evidence type="ECO:0000313" key="2">
    <source>
        <dbReference type="EMBL" id="ETN37120.1"/>
    </source>
</evidence>
<feature type="transmembrane region" description="Helical" evidence="1">
    <location>
        <begin position="353"/>
        <end position="371"/>
    </location>
</feature>
<feature type="transmembrane region" description="Helical" evidence="1">
    <location>
        <begin position="284"/>
        <end position="305"/>
    </location>
</feature>
<keyword evidence="3" id="KW-1185">Reference proteome</keyword>
<accession>W2RLC2</accession>
<dbReference type="AlphaFoldDB" id="W2RLC2"/>
<dbReference type="STRING" id="1220924.W2RLC2"/>
<dbReference type="OrthoDB" id="2603at2759"/>
<evidence type="ECO:0000256" key="1">
    <source>
        <dbReference type="SAM" id="Phobius"/>
    </source>
</evidence>
<dbReference type="InParanoid" id="W2RLC2"/>
<dbReference type="eggNOG" id="ENOG502QWIR">
    <property type="taxonomic scope" value="Eukaryota"/>
</dbReference>
<dbReference type="RefSeq" id="XP_008720652.1">
    <property type="nucleotide sequence ID" value="XM_008722430.1"/>
</dbReference>
<keyword evidence="1" id="KW-0472">Membrane</keyword>
<dbReference type="Proteomes" id="UP000030752">
    <property type="component" value="Unassembled WGS sequence"/>
</dbReference>
<dbReference type="GeneID" id="19975449"/>
<organism evidence="2 3">
    <name type="scientific">Cyphellophora europaea (strain CBS 101466)</name>
    <name type="common">Phialophora europaea</name>
    <dbReference type="NCBI Taxonomy" id="1220924"/>
    <lineage>
        <taxon>Eukaryota</taxon>
        <taxon>Fungi</taxon>
        <taxon>Dikarya</taxon>
        <taxon>Ascomycota</taxon>
        <taxon>Pezizomycotina</taxon>
        <taxon>Eurotiomycetes</taxon>
        <taxon>Chaetothyriomycetidae</taxon>
        <taxon>Chaetothyriales</taxon>
        <taxon>Cyphellophoraceae</taxon>
        <taxon>Cyphellophora</taxon>
    </lineage>
</organism>
<protein>
    <submittedName>
        <fullName evidence="2">Uncharacterized protein</fullName>
    </submittedName>
</protein>
<feature type="transmembrane region" description="Helical" evidence="1">
    <location>
        <begin position="247"/>
        <end position="272"/>
    </location>
</feature>
<proteinExistence type="predicted"/>
<sequence length="391" mass="44168">MSGPRSKRFPRIRRQRIENNNNVQLDAAHVTGAFPFFNPTHARFRNKVDTEERGDKAATGPESQVQYQWRSRDNRKGRHVIVVPPDHPLAPSKLHVCIKGIGRMFTTAPYWDVSWWVGVLFSVGSIIFILCALFYWLPLAYPSTAFPHEAATAGGVASFVGATLFQIGAVLLMFEAVNENRTGCFGWAVQGLLLRADPDACEHHHQWRRMKKQGKKVPKSPQQEARKWTWCPSWQELRTHYIHEVGFVANATLAIGATIFYITGIMSLPGVYDTLSQGVLWGVYWLTYLVGGVLFVISSVMYMLETQQHWWKPAPHVLGWHIGLWNLIGSVGWTLSAAFGYCNPSWCEYQSDLTLLWASAGFTIGSLILWFEAVNKYSVEVEKPKPKAADS</sequence>
<dbReference type="HOGENOM" id="CLU_027441_0_0_1"/>
<dbReference type="EMBL" id="KB822724">
    <property type="protein sequence ID" value="ETN37120.1"/>
    <property type="molecule type" value="Genomic_DNA"/>
</dbReference>
<reference evidence="2 3" key="1">
    <citation type="submission" date="2013-03" db="EMBL/GenBank/DDBJ databases">
        <title>The Genome Sequence of Phialophora europaea CBS 101466.</title>
        <authorList>
            <consortium name="The Broad Institute Genomics Platform"/>
            <person name="Cuomo C."/>
            <person name="de Hoog S."/>
            <person name="Gorbushina A."/>
            <person name="Walker B."/>
            <person name="Young S.K."/>
            <person name="Zeng Q."/>
            <person name="Gargeya S."/>
            <person name="Fitzgerald M."/>
            <person name="Haas B."/>
            <person name="Abouelleil A."/>
            <person name="Allen A.W."/>
            <person name="Alvarado L."/>
            <person name="Arachchi H.M."/>
            <person name="Berlin A.M."/>
            <person name="Chapman S.B."/>
            <person name="Gainer-Dewar J."/>
            <person name="Goldberg J."/>
            <person name="Griggs A."/>
            <person name="Gujja S."/>
            <person name="Hansen M."/>
            <person name="Howarth C."/>
            <person name="Imamovic A."/>
            <person name="Ireland A."/>
            <person name="Larimer J."/>
            <person name="McCowan C."/>
            <person name="Murphy C."/>
            <person name="Pearson M."/>
            <person name="Poon T.W."/>
            <person name="Priest M."/>
            <person name="Roberts A."/>
            <person name="Saif S."/>
            <person name="Shea T."/>
            <person name="Sisk P."/>
            <person name="Sykes S."/>
            <person name="Wortman J."/>
            <person name="Nusbaum C."/>
            <person name="Birren B."/>
        </authorList>
    </citation>
    <scope>NUCLEOTIDE SEQUENCE [LARGE SCALE GENOMIC DNA]</scope>
    <source>
        <strain evidence="2 3">CBS 101466</strain>
    </source>
</reference>
<feature type="transmembrane region" description="Helical" evidence="1">
    <location>
        <begin position="113"/>
        <end position="136"/>
    </location>
</feature>
<name>W2RLC2_CYPE1</name>
<feature type="transmembrane region" description="Helical" evidence="1">
    <location>
        <begin position="317"/>
        <end position="341"/>
    </location>
</feature>
<dbReference type="VEuPathDB" id="FungiDB:HMPREF1541_08110"/>
<keyword evidence="1" id="KW-1133">Transmembrane helix</keyword>
<feature type="transmembrane region" description="Helical" evidence="1">
    <location>
        <begin position="156"/>
        <end position="174"/>
    </location>
</feature>
<evidence type="ECO:0000313" key="3">
    <source>
        <dbReference type="Proteomes" id="UP000030752"/>
    </source>
</evidence>